<organism evidence="2 3">
    <name type="scientific">Blastomyces percursus</name>
    <dbReference type="NCBI Taxonomy" id="1658174"/>
    <lineage>
        <taxon>Eukaryota</taxon>
        <taxon>Fungi</taxon>
        <taxon>Dikarya</taxon>
        <taxon>Ascomycota</taxon>
        <taxon>Pezizomycotina</taxon>
        <taxon>Eurotiomycetes</taxon>
        <taxon>Eurotiomycetidae</taxon>
        <taxon>Onygenales</taxon>
        <taxon>Ajellomycetaceae</taxon>
        <taxon>Blastomyces</taxon>
    </lineage>
</organism>
<reference evidence="2 3" key="1">
    <citation type="submission" date="2015-08" db="EMBL/GenBank/DDBJ databases">
        <title>Emmonsia species relationships and genome sequence.</title>
        <authorList>
            <person name="Cuomo C.A."/>
            <person name="Schwartz I.S."/>
            <person name="Kenyon C."/>
            <person name="De Hoog G.S."/>
            <person name="Govender N.P."/>
            <person name="Botha A."/>
            <person name="Moreno L."/>
            <person name="De Vries M."/>
            <person name="Munoz J.F."/>
            <person name="Stielow J.B."/>
        </authorList>
    </citation>
    <scope>NUCLEOTIDE SEQUENCE [LARGE SCALE GENOMIC DNA]</scope>
    <source>
        <strain evidence="2 3">EI222</strain>
    </source>
</reference>
<gene>
    <name evidence="2" type="ORF">ACJ73_07014</name>
</gene>
<dbReference type="EMBL" id="LGTZ01001337">
    <property type="protein sequence ID" value="OJD21643.1"/>
    <property type="molecule type" value="Genomic_DNA"/>
</dbReference>
<feature type="compositionally biased region" description="Polar residues" evidence="1">
    <location>
        <begin position="59"/>
        <end position="79"/>
    </location>
</feature>
<proteinExistence type="predicted"/>
<keyword evidence="3" id="KW-1185">Reference proteome</keyword>
<protein>
    <submittedName>
        <fullName evidence="2">Uncharacterized protein</fullName>
    </submittedName>
</protein>
<dbReference type="VEuPathDB" id="FungiDB:ACJ73_07014"/>
<sequence>MPRMRRPPAARLCTVCFVDLPSRSRAKYCDSCRPTSRSAARSSRTARIINALPVRTLPTPDNTQSSPAEAVDSTTTLSAVPTPPSSGPPPTRVPLRRAPRAPRFCFNDGCKEQTADHRYVRCNLCLSQSRLLNANSNSPVTPNACRCGKNLLPYPHITMCSTCSQATGELLEIGDLWDHPEPSTAPLASAAKASS</sequence>
<dbReference type="Proteomes" id="UP000242791">
    <property type="component" value="Unassembled WGS sequence"/>
</dbReference>
<feature type="region of interest" description="Disordered" evidence="1">
    <location>
        <begin position="53"/>
        <end position="96"/>
    </location>
</feature>
<name>A0A1J9QN59_9EURO</name>
<feature type="compositionally biased region" description="Pro residues" evidence="1">
    <location>
        <begin position="81"/>
        <end position="92"/>
    </location>
</feature>
<evidence type="ECO:0000313" key="2">
    <source>
        <dbReference type="EMBL" id="OJD21643.1"/>
    </source>
</evidence>
<evidence type="ECO:0000256" key="1">
    <source>
        <dbReference type="SAM" id="MobiDB-lite"/>
    </source>
</evidence>
<evidence type="ECO:0000313" key="3">
    <source>
        <dbReference type="Proteomes" id="UP000242791"/>
    </source>
</evidence>
<dbReference type="AlphaFoldDB" id="A0A1J9QN59"/>
<comment type="caution">
    <text evidence="2">The sequence shown here is derived from an EMBL/GenBank/DDBJ whole genome shotgun (WGS) entry which is preliminary data.</text>
</comment>
<accession>A0A1J9QN59</accession>